<accession>A0A848QBK5</accession>
<feature type="transmembrane region" description="Helical" evidence="1">
    <location>
        <begin position="20"/>
        <end position="38"/>
    </location>
</feature>
<dbReference type="RefSeq" id="WP_170009969.1">
    <property type="nucleotide sequence ID" value="NZ_JABCRE010000002.1"/>
</dbReference>
<comment type="caution">
    <text evidence="2">The sequence shown here is derived from an EMBL/GenBank/DDBJ whole genome shotgun (WGS) entry which is preliminary data.</text>
</comment>
<name>A0A848QBK5_9SPHN</name>
<feature type="transmembrane region" description="Helical" evidence="1">
    <location>
        <begin position="50"/>
        <end position="74"/>
    </location>
</feature>
<sequence>MLAAMDIERFITFASEAELVGLWGLGFIALAIVALLAEKRRNKHARLDRIGWVPWTAIFMVCAMIGGGLIALAAKGIAAG</sequence>
<dbReference type="AlphaFoldDB" id="A0A848QBK5"/>
<gene>
    <name evidence="2" type="ORF">HKD42_02410</name>
</gene>
<dbReference type="Proteomes" id="UP000561181">
    <property type="component" value="Unassembled WGS sequence"/>
</dbReference>
<evidence type="ECO:0000256" key="1">
    <source>
        <dbReference type="SAM" id="Phobius"/>
    </source>
</evidence>
<protein>
    <submittedName>
        <fullName evidence="2">Uncharacterized protein</fullName>
    </submittedName>
</protein>
<keyword evidence="1" id="KW-1133">Transmembrane helix</keyword>
<evidence type="ECO:0000313" key="2">
    <source>
        <dbReference type="EMBL" id="NMW30911.1"/>
    </source>
</evidence>
<keyword evidence="1" id="KW-0472">Membrane</keyword>
<keyword evidence="1" id="KW-0812">Transmembrane</keyword>
<evidence type="ECO:0000313" key="3">
    <source>
        <dbReference type="Proteomes" id="UP000561181"/>
    </source>
</evidence>
<organism evidence="2 3">
    <name type="scientific">Pontixanthobacter rizhaonensis</name>
    <dbReference type="NCBI Taxonomy" id="2730337"/>
    <lineage>
        <taxon>Bacteria</taxon>
        <taxon>Pseudomonadati</taxon>
        <taxon>Pseudomonadota</taxon>
        <taxon>Alphaproteobacteria</taxon>
        <taxon>Sphingomonadales</taxon>
        <taxon>Erythrobacteraceae</taxon>
        <taxon>Pontixanthobacter</taxon>
    </lineage>
</organism>
<reference evidence="2 3" key="1">
    <citation type="submission" date="2020-04" db="EMBL/GenBank/DDBJ databases">
        <authorList>
            <person name="Liu A."/>
        </authorList>
    </citation>
    <scope>NUCLEOTIDE SEQUENCE [LARGE SCALE GENOMIC DNA]</scope>
    <source>
        <strain evidence="2 3">RZ02</strain>
    </source>
</reference>
<keyword evidence="3" id="KW-1185">Reference proteome</keyword>
<proteinExistence type="predicted"/>
<dbReference type="EMBL" id="JABCRE010000002">
    <property type="protein sequence ID" value="NMW30911.1"/>
    <property type="molecule type" value="Genomic_DNA"/>
</dbReference>